<name>A0A2S0KPV4_9FIRM</name>
<keyword evidence="1" id="KW-0472">Membrane</keyword>
<evidence type="ECO:0000313" key="3">
    <source>
        <dbReference type="EMBL" id="AVM43062.1"/>
    </source>
</evidence>
<dbReference type="KEGG" id="fsa:C5Q98_07495"/>
<protein>
    <recommendedName>
        <fullName evidence="2">Prepilin type IV endopeptidase peptidase domain-containing protein</fullName>
    </recommendedName>
</protein>
<evidence type="ECO:0000313" key="4">
    <source>
        <dbReference type="Proteomes" id="UP000237947"/>
    </source>
</evidence>
<feature type="domain" description="Prepilin type IV endopeptidase peptidase" evidence="2">
    <location>
        <begin position="55"/>
        <end position="156"/>
    </location>
</feature>
<dbReference type="GO" id="GO:0016020">
    <property type="term" value="C:membrane"/>
    <property type="evidence" value="ECO:0007669"/>
    <property type="project" value="InterPro"/>
</dbReference>
<dbReference type="InterPro" id="IPR000045">
    <property type="entry name" value="Prepilin_IV_endopep_pep"/>
</dbReference>
<evidence type="ECO:0000259" key="2">
    <source>
        <dbReference type="Pfam" id="PF01478"/>
    </source>
</evidence>
<dbReference type="Gene3D" id="1.20.120.1220">
    <property type="match status" value="1"/>
</dbReference>
<reference evidence="4" key="1">
    <citation type="submission" date="2018-02" db="EMBL/GenBank/DDBJ databases">
        <authorList>
            <person name="Holder M.E."/>
            <person name="Ajami N.J."/>
            <person name="Petrosino J.F."/>
        </authorList>
    </citation>
    <scope>NUCLEOTIDE SEQUENCE [LARGE SCALE GENOMIC DNA]</scope>
    <source>
        <strain evidence="4">CCUG 47711</strain>
    </source>
</reference>
<dbReference type="Pfam" id="PF01478">
    <property type="entry name" value="Peptidase_A24"/>
    <property type="match status" value="1"/>
</dbReference>
<keyword evidence="1" id="KW-1133">Transmembrane helix</keyword>
<dbReference type="AlphaFoldDB" id="A0A2S0KPV4"/>
<feature type="transmembrane region" description="Helical" evidence="1">
    <location>
        <begin position="139"/>
        <end position="161"/>
    </location>
</feature>
<proteinExistence type="predicted"/>
<keyword evidence="4" id="KW-1185">Reference proteome</keyword>
<feature type="transmembrane region" description="Helical" evidence="1">
    <location>
        <begin position="70"/>
        <end position="91"/>
    </location>
</feature>
<sequence length="192" mass="21664">MGMSVVFKRKWLSLLRKRSYRVTVFGLLLLTLLLNVKVMSSSGSFKKQMLLCNALMVLVITSYTDLKDRVVPNIYVIYLVCSWIIVTLLIGEISEVGAGLLFLLAYIPVALLVFFLAKGGVGMGDVKLLGAMSLYFDEFMFVQVLLLMSLFIFLLAVITLILRHMRKAWAKDVDSFPLVPFLFVSSVFIVNF</sequence>
<keyword evidence="1" id="KW-0812">Transmembrane</keyword>
<feature type="transmembrane region" description="Helical" evidence="1">
    <location>
        <begin position="98"/>
        <end position="119"/>
    </location>
</feature>
<dbReference type="EMBL" id="CP027226">
    <property type="protein sequence ID" value="AVM43062.1"/>
    <property type="molecule type" value="Genomic_DNA"/>
</dbReference>
<dbReference type="OrthoDB" id="9789291at2"/>
<evidence type="ECO:0000256" key="1">
    <source>
        <dbReference type="SAM" id="Phobius"/>
    </source>
</evidence>
<accession>A0A2S0KPV4</accession>
<gene>
    <name evidence="3" type="ORF">C5Q98_07495</name>
</gene>
<organism evidence="3 4">
    <name type="scientific">Fastidiosipila sanguinis</name>
    <dbReference type="NCBI Taxonomy" id="236753"/>
    <lineage>
        <taxon>Bacteria</taxon>
        <taxon>Bacillati</taxon>
        <taxon>Bacillota</taxon>
        <taxon>Clostridia</taxon>
        <taxon>Eubacteriales</taxon>
        <taxon>Oscillospiraceae</taxon>
        <taxon>Fastidiosipila</taxon>
    </lineage>
</organism>
<dbReference type="RefSeq" id="WP_106013009.1">
    <property type="nucleotide sequence ID" value="NZ_CP027226.1"/>
</dbReference>
<dbReference type="Proteomes" id="UP000237947">
    <property type="component" value="Chromosome"/>
</dbReference>
<dbReference type="GO" id="GO:0004190">
    <property type="term" value="F:aspartic-type endopeptidase activity"/>
    <property type="evidence" value="ECO:0007669"/>
    <property type="project" value="InterPro"/>
</dbReference>